<gene>
    <name evidence="1" type="ORF">KIL84_020593</name>
</gene>
<name>A0A9D4BCF2_9SAUR</name>
<comment type="caution">
    <text evidence="1">The sequence shown here is derived from an EMBL/GenBank/DDBJ whole genome shotgun (WGS) entry which is preliminary data.</text>
</comment>
<evidence type="ECO:0000313" key="1">
    <source>
        <dbReference type="EMBL" id="KAH1187844.1"/>
    </source>
</evidence>
<evidence type="ECO:0000313" key="2">
    <source>
        <dbReference type="Proteomes" id="UP000827986"/>
    </source>
</evidence>
<keyword evidence="2" id="KW-1185">Reference proteome</keyword>
<protein>
    <submittedName>
        <fullName evidence="1">Uncharacterized protein</fullName>
    </submittedName>
</protein>
<sequence>MFLENCKLFILDNTGAFLCLNNTNAYEVNHLALRFNTFYYFYQEKKKPFSCPQDEQKHSSVYMSPEIPSQILVPSQHFPIFKMFSLPCCCERLTQAIGENDCLHSRRVKRIIHKVVSKHKTK</sequence>
<reference evidence="1" key="1">
    <citation type="submission" date="2021-09" db="EMBL/GenBank/DDBJ databases">
        <title>The genome of Mauremys mutica provides insights into the evolution of semi-aquatic lifestyle.</title>
        <authorList>
            <person name="Gong S."/>
            <person name="Gao Y."/>
        </authorList>
    </citation>
    <scope>NUCLEOTIDE SEQUENCE</scope>
    <source>
        <strain evidence="1">MM-2020</strain>
        <tissue evidence="1">Muscle</tissue>
    </source>
</reference>
<dbReference type="EMBL" id="JAHDVG010000463">
    <property type="protein sequence ID" value="KAH1187844.1"/>
    <property type="molecule type" value="Genomic_DNA"/>
</dbReference>
<organism evidence="1 2">
    <name type="scientific">Mauremys mutica</name>
    <name type="common">yellowpond turtle</name>
    <dbReference type="NCBI Taxonomy" id="74926"/>
    <lineage>
        <taxon>Eukaryota</taxon>
        <taxon>Metazoa</taxon>
        <taxon>Chordata</taxon>
        <taxon>Craniata</taxon>
        <taxon>Vertebrata</taxon>
        <taxon>Euteleostomi</taxon>
        <taxon>Archelosauria</taxon>
        <taxon>Testudinata</taxon>
        <taxon>Testudines</taxon>
        <taxon>Cryptodira</taxon>
        <taxon>Durocryptodira</taxon>
        <taxon>Testudinoidea</taxon>
        <taxon>Geoemydidae</taxon>
        <taxon>Geoemydinae</taxon>
        <taxon>Mauremys</taxon>
    </lineage>
</organism>
<accession>A0A9D4BCF2</accession>
<proteinExistence type="predicted"/>
<dbReference type="Proteomes" id="UP000827986">
    <property type="component" value="Unassembled WGS sequence"/>
</dbReference>
<dbReference type="AlphaFoldDB" id="A0A9D4BCF2"/>